<proteinExistence type="predicted"/>
<dbReference type="InterPro" id="IPR028978">
    <property type="entry name" value="Chorismate_lyase_/UTRA_dom_sf"/>
</dbReference>
<reference evidence="5 6" key="1">
    <citation type="submission" date="2018-08" db="EMBL/GenBank/DDBJ databases">
        <title>Murine metabolic-syndrome-specific gut microbial biobank.</title>
        <authorList>
            <person name="Liu C."/>
        </authorList>
    </citation>
    <scope>NUCLEOTIDE SEQUENCE [LARGE SCALE GENOMIC DNA]</scope>
    <source>
        <strain evidence="5 6">583</strain>
    </source>
</reference>
<dbReference type="Gene3D" id="3.40.1410.10">
    <property type="entry name" value="Chorismate lyase-like"/>
    <property type="match status" value="1"/>
</dbReference>
<keyword evidence="1" id="KW-0805">Transcription regulation</keyword>
<name>A0A845QWB1_9CLOT</name>
<evidence type="ECO:0000259" key="4">
    <source>
        <dbReference type="PROSITE" id="PS50949"/>
    </source>
</evidence>
<dbReference type="Gene3D" id="1.10.10.10">
    <property type="entry name" value="Winged helix-like DNA-binding domain superfamily/Winged helix DNA-binding domain"/>
    <property type="match status" value="1"/>
</dbReference>
<dbReference type="SUPFAM" id="SSF64288">
    <property type="entry name" value="Chorismate lyase-like"/>
    <property type="match status" value="1"/>
</dbReference>
<dbReference type="AlphaFoldDB" id="A0A845QWB1"/>
<organism evidence="5 6">
    <name type="scientific">Senegalia massiliensis</name>
    <dbReference type="NCBI Taxonomy" id="1720316"/>
    <lineage>
        <taxon>Bacteria</taxon>
        <taxon>Bacillati</taxon>
        <taxon>Bacillota</taxon>
        <taxon>Clostridia</taxon>
        <taxon>Eubacteriales</taxon>
        <taxon>Clostridiaceae</taxon>
        <taxon>Senegalia</taxon>
    </lineage>
</organism>
<keyword evidence="6" id="KW-1185">Reference proteome</keyword>
<dbReference type="CDD" id="cd07377">
    <property type="entry name" value="WHTH_GntR"/>
    <property type="match status" value="1"/>
</dbReference>
<gene>
    <name evidence="5" type="ORF">D3Z33_10115</name>
</gene>
<evidence type="ECO:0000256" key="3">
    <source>
        <dbReference type="ARBA" id="ARBA00023163"/>
    </source>
</evidence>
<protein>
    <submittedName>
        <fullName evidence="5">GntR family transcriptional regulator</fullName>
    </submittedName>
</protein>
<accession>A0A845QWB1</accession>
<feature type="domain" description="HTH gntR-type" evidence="4">
    <location>
        <begin position="17"/>
        <end position="83"/>
    </location>
</feature>
<evidence type="ECO:0000256" key="1">
    <source>
        <dbReference type="ARBA" id="ARBA00023015"/>
    </source>
</evidence>
<dbReference type="PANTHER" id="PTHR44846">
    <property type="entry name" value="MANNOSYL-D-GLYCERATE TRANSPORT/METABOLISM SYSTEM REPRESSOR MNGR-RELATED"/>
    <property type="match status" value="1"/>
</dbReference>
<dbReference type="InterPro" id="IPR036388">
    <property type="entry name" value="WH-like_DNA-bd_sf"/>
</dbReference>
<sequence>MHNNRLDLKEIYLILKTPIYIQIKKKIQEEIKDKNSNDAIESERDLSKRLNASRMTVRKALDELVEEGFLYRKKNKGTFVSDKSLWKKNTSVTNSEDEKLEYRLINFDVKYSIRDDVLKPLNLNDTDSFSIIRAIRVVLKDKRPQNIEEFYIIRSFIEEKNINKFDKLLDLNSYLKNSTMTQKFVPIRVPTKYAHNLKLNLDTPIIMIEGIVRTKSGVPYIYYKSYNNPKEKVIEITV</sequence>
<dbReference type="Proteomes" id="UP000467132">
    <property type="component" value="Unassembled WGS sequence"/>
</dbReference>
<keyword evidence="2" id="KW-0238">DNA-binding</keyword>
<comment type="caution">
    <text evidence="5">The sequence shown here is derived from an EMBL/GenBank/DDBJ whole genome shotgun (WGS) entry which is preliminary data.</text>
</comment>
<evidence type="ECO:0000256" key="2">
    <source>
        <dbReference type="ARBA" id="ARBA00023125"/>
    </source>
</evidence>
<dbReference type="PANTHER" id="PTHR44846:SF1">
    <property type="entry name" value="MANNOSYL-D-GLYCERATE TRANSPORT_METABOLISM SYSTEM REPRESSOR MNGR-RELATED"/>
    <property type="match status" value="1"/>
</dbReference>
<keyword evidence="3" id="KW-0804">Transcription</keyword>
<evidence type="ECO:0000313" key="5">
    <source>
        <dbReference type="EMBL" id="NBI07207.1"/>
    </source>
</evidence>
<dbReference type="GO" id="GO:0003677">
    <property type="term" value="F:DNA binding"/>
    <property type="evidence" value="ECO:0007669"/>
    <property type="project" value="UniProtKB-KW"/>
</dbReference>
<dbReference type="InterPro" id="IPR050679">
    <property type="entry name" value="Bact_HTH_transcr_reg"/>
</dbReference>
<dbReference type="GO" id="GO:0045892">
    <property type="term" value="P:negative regulation of DNA-templated transcription"/>
    <property type="evidence" value="ECO:0007669"/>
    <property type="project" value="TreeGrafter"/>
</dbReference>
<dbReference type="EMBL" id="QXXA01000010">
    <property type="protein sequence ID" value="NBI07207.1"/>
    <property type="molecule type" value="Genomic_DNA"/>
</dbReference>
<evidence type="ECO:0000313" key="6">
    <source>
        <dbReference type="Proteomes" id="UP000467132"/>
    </source>
</evidence>
<dbReference type="Pfam" id="PF00392">
    <property type="entry name" value="GntR"/>
    <property type="match status" value="1"/>
</dbReference>
<dbReference type="GO" id="GO:0003700">
    <property type="term" value="F:DNA-binding transcription factor activity"/>
    <property type="evidence" value="ECO:0007669"/>
    <property type="project" value="InterPro"/>
</dbReference>
<dbReference type="SUPFAM" id="SSF46785">
    <property type="entry name" value="Winged helix' DNA-binding domain"/>
    <property type="match status" value="1"/>
</dbReference>
<dbReference type="PRINTS" id="PR00035">
    <property type="entry name" value="HTHGNTR"/>
</dbReference>
<dbReference type="InterPro" id="IPR036390">
    <property type="entry name" value="WH_DNA-bd_sf"/>
</dbReference>
<dbReference type="SMART" id="SM00345">
    <property type="entry name" value="HTH_GNTR"/>
    <property type="match status" value="1"/>
</dbReference>
<dbReference type="PROSITE" id="PS50949">
    <property type="entry name" value="HTH_GNTR"/>
    <property type="match status" value="1"/>
</dbReference>
<dbReference type="InterPro" id="IPR000524">
    <property type="entry name" value="Tscrpt_reg_HTH_GntR"/>
</dbReference>